<accession>A0A7Y9LN98</accession>
<dbReference type="SUPFAM" id="SSF161111">
    <property type="entry name" value="Cation efflux protein transmembrane domain-like"/>
    <property type="match status" value="1"/>
</dbReference>
<keyword evidence="6 7" id="KW-0472">Membrane</keyword>
<feature type="transmembrane region" description="Helical" evidence="7">
    <location>
        <begin position="7"/>
        <end position="27"/>
    </location>
</feature>
<evidence type="ECO:0000256" key="3">
    <source>
        <dbReference type="ARBA" id="ARBA00022692"/>
    </source>
</evidence>
<dbReference type="AlphaFoldDB" id="A0A7Y9LN98"/>
<comment type="caution">
    <text evidence="9">The sequence shown here is derived from an EMBL/GenBank/DDBJ whole genome shotgun (WGS) entry which is preliminary data.</text>
</comment>
<feature type="domain" description="Cation efflux protein transmembrane" evidence="8">
    <location>
        <begin position="10"/>
        <end position="219"/>
    </location>
</feature>
<dbReference type="NCBIfam" id="TIGR01297">
    <property type="entry name" value="CDF"/>
    <property type="match status" value="1"/>
</dbReference>
<dbReference type="InterPro" id="IPR002524">
    <property type="entry name" value="Cation_efflux"/>
</dbReference>
<evidence type="ECO:0000313" key="9">
    <source>
        <dbReference type="EMBL" id="NYE85754.1"/>
    </source>
</evidence>
<name>A0A7Y9LN98_9BURK</name>
<evidence type="ECO:0000256" key="7">
    <source>
        <dbReference type="SAM" id="Phobius"/>
    </source>
</evidence>
<dbReference type="Proteomes" id="UP000542125">
    <property type="component" value="Unassembled WGS sequence"/>
</dbReference>
<evidence type="ECO:0000313" key="10">
    <source>
        <dbReference type="Proteomes" id="UP000542125"/>
    </source>
</evidence>
<feature type="transmembrane region" description="Helical" evidence="7">
    <location>
        <begin position="194"/>
        <end position="211"/>
    </location>
</feature>
<keyword evidence="10" id="KW-1185">Reference proteome</keyword>
<evidence type="ECO:0000256" key="5">
    <source>
        <dbReference type="ARBA" id="ARBA00023065"/>
    </source>
</evidence>
<feature type="transmembrane region" description="Helical" evidence="7">
    <location>
        <begin position="39"/>
        <end position="56"/>
    </location>
</feature>
<keyword evidence="2" id="KW-0813">Transport</keyword>
<dbReference type="InterPro" id="IPR027469">
    <property type="entry name" value="Cation_efflux_TMD_sf"/>
</dbReference>
<evidence type="ECO:0000256" key="2">
    <source>
        <dbReference type="ARBA" id="ARBA00022448"/>
    </source>
</evidence>
<feature type="transmembrane region" description="Helical" evidence="7">
    <location>
        <begin position="68"/>
        <end position="90"/>
    </location>
</feature>
<gene>
    <name evidence="9" type="ORF">FHW18_005073</name>
</gene>
<dbReference type="PANTHER" id="PTHR45755:SF4">
    <property type="entry name" value="ZINC TRANSPORTER 7"/>
    <property type="match status" value="1"/>
</dbReference>
<dbReference type="InterPro" id="IPR045316">
    <property type="entry name" value="Msc2-like"/>
</dbReference>
<evidence type="ECO:0000256" key="4">
    <source>
        <dbReference type="ARBA" id="ARBA00022989"/>
    </source>
</evidence>
<proteinExistence type="predicted"/>
<feature type="transmembrane region" description="Helical" evidence="7">
    <location>
        <begin position="162"/>
        <end position="182"/>
    </location>
</feature>
<keyword evidence="3 7" id="KW-0812">Transmembrane</keyword>
<feature type="transmembrane region" description="Helical" evidence="7">
    <location>
        <begin position="110"/>
        <end position="128"/>
    </location>
</feature>
<dbReference type="Pfam" id="PF01545">
    <property type="entry name" value="Cation_efflux"/>
    <property type="match status" value="1"/>
</dbReference>
<dbReference type="PANTHER" id="PTHR45755">
    <property type="match status" value="1"/>
</dbReference>
<dbReference type="NCBIfam" id="NF033827">
    <property type="entry name" value="CDF_efflux_DmeF"/>
    <property type="match status" value="1"/>
</dbReference>
<keyword evidence="4 7" id="KW-1133">Transmembrane helix</keyword>
<reference evidence="9 10" key="1">
    <citation type="submission" date="2020-07" db="EMBL/GenBank/DDBJ databases">
        <title>Genomic Encyclopedia of Type Strains, Phase IV (KMG-V): Genome sequencing to study the core and pangenomes of soil and plant-associated prokaryotes.</title>
        <authorList>
            <person name="Whitman W."/>
        </authorList>
    </citation>
    <scope>NUCLEOTIDE SEQUENCE [LARGE SCALE GENOMIC DNA]</scope>
    <source>
        <strain evidence="9 10">SAS40</strain>
    </source>
</reference>
<keyword evidence="5" id="KW-0406">Ion transport</keyword>
<dbReference type="Gene3D" id="1.20.1510.10">
    <property type="entry name" value="Cation efflux protein transmembrane domain"/>
    <property type="match status" value="1"/>
</dbReference>
<comment type="subcellular location">
    <subcellularLocation>
        <location evidence="1">Membrane</location>
        <topology evidence="1">Multi-pass membrane protein</topology>
    </subcellularLocation>
</comment>
<dbReference type="GO" id="GO:0016020">
    <property type="term" value="C:membrane"/>
    <property type="evidence" value="ECO:0007669"/>
    <property type="project" value="UniProtKB-SubCell"/>
</dbReference>
<protein>
    <submittedName>
        <fullName evidence="9">Cation diffusion facilitator family transporter</fullName>
    </submittedName>
</protein>
<dbReference type="EMBL" id="JACBYR010000003">
    <property type="protein sequence ID" value="NYE85754.1"/>
    <property type="molecule type" value="Genomic_DNA"/>
</dbReference>
<organism evidence="9 10">
    <name type="scientific">Pigmentiphaga litoralis</name>
    <dbReference type="NCBI Taxonomy" id="516702"/>
    <lineage>
        <taxon>Bacteria</taxon>
        <taxon>Pseudomonadati</taxon>
        <taxon>Pseudomonadota</taxon>
        <taxon>Betaproteobacteria</taxon>
        <taxon>Burkholderiales</taxon>
        <taxon>Alcaligenaceae</taxon>
        <taxon>Pigmentiphaga</taxon>
    </lineage>
</organism>
<sequence>MAESRTAWAAGITAVMMVIEITAGWLYQSMALLADGWHMSSHALALGLSVAVYAYARKHAQDRRFTFGTWKVEVLGGYTSAVLLMGVAFYMAWQSVERLLSPVDIDYDRAIAVGAVGLVVNLVCAWLLKDAHGHDHGHGHGHGHSHGHDHGHAHTDLNLRAAYLHVVADAATSVLAIVALFGGKWWGAVWLDPLMGIAGAVLVAVWAWGLLRQSGSVLLDANGDAPVAEEIREAVATLPVPADITDLHVWQVGKGKFACIVAVVTDQPLAPDVIRRAIGIHEELVHITVEVNRRGAPA</sequence>
<dbReference type="GO" id="GO:0005385">
    <property type="term" value="F:zinc ion transmembrane transporter activity"/>
    <property type="evidence" value="ECO:0007669"/>
    <property type="project" value="InterPro"/>
</dbReference>
<evidence type="ECO:0000256" key="6">
    <source>
        <dbReference type="ARBA" id="ARBA00023136"/>
    </source>
</evidence>
<dbReference type="InterPro" id="IPR058533">
    <property type="entry name" value="Cation_efflux_TM"/>
</dbReference>
<evidence type="ECO:0000256" key="1">
    <source>
        <dbReference type="ARBA" id="ARBA00004141"/>
    </source>
</evidence>
<dbReference type="GO" id="GO:0006882">
    <property type="term" value="P:intracellular zinc ion homeostasis"/>
    <property type="evidence" value="ECO:0007669"/>
    <property type="project" value="InterPro"/>
</dbReference>
<evidence type="ECO:0000259" key="8">
    <source>
        <dbReference type="Pfam" id="PF01545"/>
    </source>
</evidence>